<protein>
    <submittedName>
        <fullName evidence="2">MATE efflux family protein</fullName>
    </submittedName>
</protein>
<reference evidence="2 3" key="1">
    <citation type="submission" date="2018-06" db="EMBL/GenBank/DDBJ databases">
        <authorList>
            <consortium name="Pathogen Informatics"/>
            <person name="Doyle S."/>
        </authorList>
    </citation>
    <scope>NUCLEOTIDE SEQUENCE [LARGE SCALE GENOMIC DNA]</scope>
    <source>
        <strain evidence="2 3">NCTC10005</strain>
    </source>
</reference>
<dbReference type="AlphaFoldDB" id="A0A377LZQ8"/>
<sequence length="50" mass="5583">MVVAFSLGKLDPKRAREAARQSLMIMTLFSIILAAVIHYFGKEIIDFGRG</sequence>
<evidence type="ECO:0000313" key="2">
    <source>
        <dbReference type="EMBL" id="STQ10780.1"/>
    </source>
</evidence>
<keyword evidence="1" id="KW-0472">Membrane</keyword>
<evidence type="ECO:0000256" key="1">
    <source>
        <dbReference type="SAM" id="Phobius"/>
    </source>
</evidence>
<proteinExistence type="predicted"/>
<evidence type="ECO:0000313" key="3">
    <source>
        <dbReference type="Proteomes" id="UP000255106"/>
    </source>
</evidence>
<dbReference type="Pfam" id="PF01554">
    <property type="entry name" value="MatE"/>
    <property type="match status" value="1"/>
</dbReference>
<keyword evidence="1" id="KW-1133">Transmembrane helix</keyword>
<dbReference type="GO" id="GO:0015297">
    <property type="term" value="F:antiporter activity"/>
    <property type="evidence" value="ECO:0007669"/>
    <property type="project" value="InterPro"/>
</dbReference>
<organism evidence="2 3">
    <name type="scientific">Enterobacter cloacae</name>
    <dbReference type="NCBI Taxonomy" id="550"/>
    <lineage>
        <taxon>Bacteria</taxon>
        <taxon>Pseudomonadati</taxon>
        <taxon>Pseudomonadota</taxon>
        <taxon>Gammaproteobacteria</taxon>
        <taxon>Enterobacterales</taxon>
        <taxon>Enterobacteriaceae</taxon>
        <taxon>Enterobacter</taxon>
        <taxon>Enterobacter cloacae complex</taxon>
    </lineage>
</organism>
<accession>A0A377LZQ8</accession>
<feature type="transmembrane region" description="Helical" evidence="1">
    <location>
        <begin position="23"/>
        <end position="41"/>
    </location>
</feature>
<dbReference type="GO" id="GO:0042910">
    <property type="term" value="F:xenobiotic transmembrane transporter activity"/>
    <property type="evidence" value="ECO:0007669"/>
    <property type="project" value="InterPro"/>
</dbReference>
<gene>
    <name evidence="2" type="ORF">NCTC10005_03536</name>
</gene>
<keyword evidence="1" id="KW-0812">Transmembrane</keyword>
<dbReference type="InterPro" id="IPR002528">
    <property type="entry name" value="MATE_fam"/>
</dbReference>
<name>A0A377LZQ8_ENTCL</name>
<dbReference type="GO" id="GO:0016020">
    <property type="term" value="C:membrane"/>
    <property type="evidence" value="ECO:0007669"/>
    <property type="project" value="InterPro"/>
</dbReference>
<dbReference type="Proteomes" id="UP000255106">
    <property type="component" value="Unassembled WGS sequence"/>
</dbReference>
<dbReference type="EMBL" id="UGJB01000004">
    <property type="protein sequence ID" value="STQ10780.1"/>
    <property type="molecule type" value="Genomic_DNA"/>
</dbReference>